<feature type="region of interest" description="Disordered" evidence="1">
    <location>
        <begin position="312"/>
        <end position="335"/>
    </location>
</feature>
<evidence type="ECO:0000313" key="2">
    <source>
        <dbReference type="EMBL" id="KAJ7076965.1"/>
    </source>
</evidence>
<accession>A0AAD6XGA5</accession>
<evidence type="ECO:0000256" key="1">
    <source>
        <dbReference type="SAM" id="MobiDB-lite"/>
    </source>
</evidence>
<reference evidence="2" key="1">
    <citation type="submission" date="2023-03" db="EMBL/GenBank/DDBJ databases">
        <title>Massive genome expansion in bonnet fungi (Mycena s.s.) driven by repeated elements and novel gene families across ecological guilds.</title>
        <authorList>
            <consortium name="Lawrence Berkeley National Laboratory"/>
            <person name="Harder C.B."/>
            <person name="Miyauchi S."/>
            <person name="Viragh M."/>
            <person name="Kuo A."/>
            <person name="Thoen E."/>
            <person name="Andreopoulos B."/>
            <person name="Lu D."/>
            <person name="Skrede I."/>
            <person name="Drula E."/>
            <person name="Henrissat B."/>
            <person name="Morin E."/>
            <person name="Kohler A."/>
            <person name="Barry K."/>
            <person name="LaButti K."/>
            <person name="Morin E."/>
            <person name="Salamov A."/>
            <person name="Lipzen A."/>
            <person name="Mereny Z."/>
            <person name="Hegedus B."/>
            <person name="Baldrian P."/>
            <person name="Stursova M."/>
            <person name="Weitz H."/>
            <person name="Taylor A."/>
            <person name="Grigoriev I.V."/>
            <person name="Nagy L.G."/>
            <person name="Martin F."/>
            <person name="Kauserud H."/>
        </authorList>
    </citation>
    <scope>NUCLEOTIDE SEQUENCE</scope>
    <source>
        <strain evidence="2">CBHHK173m</strain>
    </source>
</reference>
<name>A0AAD6XGA5_9AGAR</name>
<sequence length="335" mass="35653">MSPELSSLPNSAATTQSAVSLRRYLKLPQRCIAVGVPQQLAHAAPRRSNRERPHLLVVSQVALASLACPPTRSMIRTAAANPLRDPTLPAHKSAPPSSGFLAPPWVEGKHEPACPEKPLKPRMLMPPASPAAACSATAPSSAFAPDPTPNCLRHTLCERDCRLLALPHFGPRSRDVARECRNSHLKRVNTAFDVFAIRLLDALLLAAVPAYMTESALAGLSLVFRPCVLAPLPHGLPPAHKHRRLAMRHMIDSAHAFCAGTGTGEPRRTLARLQHQVHGRVGAPSPSSGSSSHLLGRARVRACAPCKAAQTATAQSPLATPQSLPSATHLLISKP</sequence>
<evidence type="ECO:0000313" key="3">
    <source>
        <dbReference type="Proteomes" id="UP001222325"/>
    </source>
</evidence>
<dbReference type="Proteomes" id="UP001222325">
    <property type="component" value="Unassembled WGS sequence"/>
</dbReference>
<comment type="caution">
    <text evidence="2">The sequence shown here is derived from an EMBL/GenBank/DDBJ whole genome shotgun (WGS) entry which is preliminary data.</text>
</comment>
<protein>
    <submittedName>
        <fullName evidence="2">Uncharacterized protein</fullName>
    </submittedName>
</protein>
<dbReference type="AlphaFoldDB" id="A0AAD6XGA5"/>
<keyword evidence="3" id="KW-1185">Reference proteome</keyword>
<proteinExistence type="predicted"/>
<organism evidence="2 3">
    <name type="scientific">Mycena belliarum</name>
    <dbReference type="NCBI Taxonomy" id="1033014"/>
    <lineage>
        <taxon>Eukaryota</taxon>
        <taxon>Fungi</taxon>
        <taxon>Dikarya</taxon>
        <taxon>Basidiomycota</taxon>
        <taxon>Agaricomycotina</taxon>
        <taxon>Agaricomycetes</taxon>
        <taxon>Agaricomycetidae</taxon>
        <taxon>Agaricales</taxon>
        <taxon>Marasmiineae</taxon>
        <taxon>Mycenaceae</taxon>
        <taxon>Mycena</taxon>
    </lineage>
</organism>
<feature type="compositionally biased region" description="Polar residues" evidence="1">
    <location>
        <begin position="312"/>
        <end position="326"/>
    </location>
</feature>
<gene>
    <name evidence="2" type="ORF">B0H15DRAFT_955281</name>
</gene>
<dbReference type="EMBL" id="JARJCN010000076">
    <property type="protein sequence ID" value="KAJ7076965.1"/>
    <property type="molecule type" value="Genomic_DNA"/>
</dbReference>